<evidence type="ECO:0000313" key="10">
    <source>
        <dbReference type="Proteomes" id="UP000237823"/>
    </source>
</evidence>
<comment type="subcellular location">
    <subcellularLocation>
        <location evidence="1">Cytoplasm</location>
        <location evidence="1">Nucleoid</location>
    </subcellularLocation>
</comment>
<comment type="similarity">
    <text evidence="2">Belongs to the YejK family.</text>
</comment>
<reference evidence="8 10" key="1">
    <citation type="submission" date="2017-04" db="EMBL/GenBank/DDBJ databases">
        <title>Comparison of Acinetobacter baumannii whole genome sequences from two major hospitals in Kuwait.</title>
        <authorList>
            <person name="Nasser K."/>
            <person name="Habibi N."/>
            <person name="Khan M.W."/>
            <person name="Purohit P."/>
            <person name="Al-Obaid I."/>
            <person name="Dhar R."/>
            <person name="Al-Fouzan W."/>
            <person name="Mustafa A.S."/>
        </authorList>
    </citation>
    <scope>NUCLEOTIDE SEQUENCE [LARGE SCALE GENOMIC DNA]</scope>
    <source>
        <strain evidence="8 10">KUFAR57</strain>
    </source>
</reference>
<dbReference type="RefSeq" id="WP_000027064.1">
    <property type="nucleotide sequence ID" value="NZ_AP024415.1"/>
</dbReference>
<gene>
    <name evidence="8" type="ORF">B9W25_08215</name>
    <name evidence="9" type="ORF">EA686_08035</name>
    <name evidence="6" type="ORF">FPK63_02340</name>
    <name evidence="7" type="ORF">GNY86_18540</name>
    <name evidence="5" type="ORF">IAG11_08795</name>
</gene>
<dbReference type="InterPro" id="IPR007358">
    <property type="entry name" value="Nucleoid_associated_NdpA"/>
</dbReference>
<dbReference type="GO" id="GO:0003690">
    <property type="term" value="F:double-stranded DNA binding"/>
    <property type="evidence" value="ECO:0007669"/>
    <property type="project" value="TreeGrafter"/>
</dbReference>
<reference evidence="7 12" key="4">
    <citation type="submission" date="2019-11" db="EMBL/GenBank/DDBJ databases">
        <title>Multidrug-resistant Acinetobacter baumannii moving toward extensively drug-resistant over fifteen years in South of Brazil.</title>
        <authorList>
            <person name="Fedrigo N.H."/>
            <person name="Cerdeira L."/>
            <person name="Fuga B."/>
            <person name="Marini P.V.B."/>
            <person name="Shinohara D.R."/>
            <person name="Carrara-Marroni F.E."/>
            <person name="Lincopan N."/>
            <person name="Tognim M.C.B."/>
        </authorList>
    </citation>
    <scope>NUCLEOTIDE SEQUENCE [LARGE SCALE GENOMIC DNA]</scope>
    <source>
        <strain evidence="7 12">Ac576</strain>
    </source>
</reference>
<dbReference type="EMBL" id="VMAF01000002">
    <property type="protein sequence ID" value="MDR8429938.1"/>
    <property type="molecule type" value="Genomic_DNA"/>
</dbReference>
<evidence type="ECO:0000256" key="1">
    <source>
        <dbReference type="ARBA" id="ARBA00004453"/>
    </source>
</evidence>
<evidence type="ECO:0000256" key="3">
    <source>
        <dbReference type="ARBA" id="ARBA00022490"/>
    </source>
</evidence>
<evidence type="ECO:0000313" key="7">
    <source>
        <dbReference type="EMBL" id="MVM93535.1"/>
    </source>
</evidence>
<dbReference type="AlphaFoldDB" id="A0A0D8GW25"/>
<dbReference type="Proteomes" id="UP000439424">
    <property type="component" value="Unassembled WGS sequence"/>
</dbReference>
<keyword evidence="4" id="KW-0175">Coiled coil</keyword>
<keyword evidence="3" id="KW-0963">Cytoplasm</keyword>
<organism evidence="9 11">
    <name type="scientific">Acinetobacter baumannii</name>
    <dbReference type="NCBI Taxonomy" id="470"/>
    <lineage>
        <taxon>Bacteria</taxon>
        <taxon>Pseudomonadati</taxon>
        <taxon>Pseudomonadota</taxon>
        <taxon>Gammaproteobacteria</taxon>
        <taxon>Moraxellales</taxon>
        <taxon>Moraxellaceae</taxon>
        <taxon>Acinetobacter</taxon>
        <taxon>Acinetobacter calcoaceticus/baumannii complex</taxon>
    </lineage>
</organism>
<sequence>MSIQHIIVHEIRRVKEEKKSTETLIAKIKDTENDLRSLNGELAAKLLKLFSSSSLMVGQFSIGNDTEKKPAFEQGLDNFYSGENCLDFVEMTRELAEYFKTFLVENKSITGGFLVFFEFKGDEHTKLAVAVINKSNATDINPDLNFIAKEILDLDKLHLGATINITEWRDEFSERYIRFKNGQSEQVTDYFQKFIGCEVDKQAANEETKKLKEAIESFATEKLKLPQTAADDYLALAHSYINDCITKGDDVVLSNVAKHVFPADSDEFFEYASEGHNLSGILQISKTELKGFKKFSSSRKDLSITFAKALLNDKIKFENDILKIDSSLLSDSLVAELKAATTASNSDE</sequence>
<feature type="coiled-coil region" evidence="4">
    <location>
        <begin position="11"/>
        <end position="48"/>
    </location>
</feature>
<dbReference type="OrthoDB" id="9131762at2"/>
<evidence type="ECO:0000313" key="8">
    <source>
        <dbReference type="EMBL" id="PRN35296.1"/>
    </source>
</evidence>
<evidence type="ECO:0000313" key="12">
    <source>
        <dbReference type="Proteomes" id="UP000439424"/>
    </source>
</evidence>
<dbReference type="GO" id="GO:0043590">
    <property type="term" value="C:bacterial nucleoid"/>
    <property type="evidence" value="ECO:0007669"/>
    <property type="project" value="TreeGrafter"/>
</dbReference>
<evidence type="ECO:0000256" key="4">
    <source>
        <dbReference type="SAM" id="Coils"/>
    </source>
</evidence>
<protein>
    <submittedName>
        <fullName evidence="9">Nucleoid-associated protein</fullName>
    </submittedName>
</protein>
<evidence type="ECO:0000313" key="6">
    <source>
        <dbReference type="EMBL" id="MDR8429938.1"/>
    </source>
</evidence>
<comment type="caution">
    <text evidence="9">The sequence shown here is derived from an EMBL/GenBank/DDBJ whole genome shotgun (WGS) entry which is preliminary data.</text>
</comment>
<dbReference type="KEGG" id="abw:BL01_00385"/>
<name>A0A0D8GW25_ACIBA</name>
<dbReference type="EMBL" id="WPIP01000228">
    <property type="protein sequence ID" value="MVM93535.1"/>
    <property type="molecule type" value="Genomic_DNA"/>
</dbReference>
<dbReference type="GO" id="GO:0003727">
    <property type="term" value="F:single-stranded RNA binding"/>
    <property type="evidence" value="ECO:0007669"/>
    <property type="project" value="TreeGrafter"/>
</dbReference>
<dbReference type="Proteomes" id="UP000280073">
    <property type="component" value="Unassembled WGS sequence"/>
</dbReference>
<dbReference type="PANTHER" id="PTHR38772:SF1">
    <property type="entry name" value="NUCLEOID-ASSOCIATED PROTEIN YEJK"/>
    <property type="match status" value="1"/>
</dbReference>
<dbReference type="EMBL" id="NEPB01000013">
    <property type="protein sequence ID" value="PRN35296.1"/>
    <property type="molecule type" value="Genomic_DNA"/>
</dbReference>
<dbReference type="PANTHER" id="PTHR38772">
    <property type="match status" value="1"/>
</dbReference>
<evidence type="ECO:0000313" key="11">
    <source>
        <dbReference type="Proteomes" id="UP000280073"/>
    </source>
</evidence>
<dbReference type="Proteomes" id="UP000634608">
    <property type="component" value="Unassembled WGS sequence"/>
</dbReference>
<dbReference type="OMA" id="FIGCQRD"/>
<evidence type="ECO:0000256" key="2">
    <source>
        <dbReference type="ARBA" id="ARBA00009035"/>
    </source>
</evidence>
<reference evidence="5" key="5">
    <citation type="submission" date="2020-08" db="EMBL/GenBank/DDBJ databases">
        <title>Diversity of carbapenem-resistant Acinetobacter baumannii and bacteriophage-mediated spread of the Oxa23 carbapenemase.</title>
        <authorList>
            <person name="Abouelfetouh A."/>
            <person name="Mattock J."/>
            <person name="Turner D."/>
            <person name="Li E."/>
            <person name="Evans B.A."/>
        </authorList>
    </citation>
    <scope>NUCLEOTIDE SEQUENCE</scope>
    <source>
        <strain evidence="5">A86</strain>
    </source>
</reference>
<accession>A0A0D8GW25</accession>
<dbReference type="Pfam" id="PF04245">
    <property type="entry name" value="NA37"/>
    <property type="match status" value="1"/>
</dbReference>
<evidence type="ECO:0000313" key="5">
    <source>
        <dbReference type="EMBL" id="MBD0219989.1"/>
    </source>
</evidence>
<dbReference type="EMBL" id="JACSVK010000017">
    <property type="protein sequence ID" value="MBD0219989.1"/>
    <property type="molecule type" value="Genomic_DNA"/>
</dbReference>
<dbReference type="EMBL" id="RFDI01000340">
    <property type="protein sequence ID" value="RSR59569.1"/>
    <property type="molecule type" value="Genomic_DNA"/>
</dbReference>
<reference evidence="9 11" key="2">
    <citation type="submission" date="2018-10" db="EMBL/GenBank/DDBJ databases">
        <title>GWAS and RNA-Seq identify cryptic mechanisms of antimicrobial resistance in Acinetobacter baumannii.</title>
        <authorList>
            <person name="Sahl J.W."/>
        </authorList>
    </citation>
    <scope>NUCLEOTIDE SEQUENCE [LARGE SCALE GENOMIC DNA]</scope>
    <source>
        <strain evidence="9 11">TG28175</strain>
    </source>
</reference>
<dbReference type="Proteomes" id="UP000237823">
    <property type="component" value="Unassembled WGS sequence"/>
</dbReference>
<proteinExistence type="inferred from homology"/>
<reference evidence="6" key="3">
    <citation type="submission" date="2019-07" db="EMBL/GenBank/DDBJ databases">
        <title>Biological characteristics of mucoid Acinetobacter baumannii from a general hospital in China.</title>
        <authorList>
            <person name="Hua X."/>
            <person name="Yu Y."/>
        </authorList>
    </citation>
    <scope>NUCLEOTIDE SEQUENCE</scope>
    <source>
        <strain evidence="6">N8</strain>
    </source>
</reference>
<evidence type="ECO:0000313" key="9">
    <source>
        <dbReference type="EMBL" id="RSR59569.1"/>
    </source>
</evidence>